<reference evidence="2 3" key="1">
    <citation type="submission" date="2020-08" db="EMBL/GenBank/DDBJ databases">
        <title>Genome public.</title>
        <authorList>
            <person name="Liu C."/>
            <person name="Sun Q."/>
        </authorList>
    </citation>
    <scope>NUCLEOTIDE SEQUENCE [LARGE SCALE GENOMIC DNA]</scope>
    <source>
        <strain evidence="2 3">NSJ-71</strain>
    </source>
</reference>
<keyword evidence="1" id="KW-0732">Signal</keyword>
<protein>
    <recommendedName>
        <fullName evidence="4">Lipoprotein</fullName>
    </recommendedName>
</protein>
<dbReference type="RefSeq" id="WP_186935400.1">
    <property type="nucleotide sequence ID" value="NZ_JACOPS010000003.1"/>
</dbReference>
<evidence type="ECO:0000313" key="2">
    <source>
        <dbReference type="EMBL" id="MBC5728231.1"/>
    </source>
</evidence>
<name>A0ABR7HLB5_9FIRM</name>
<evidence type="ECO:0000313" key="3">
    <source>
        <dbReference type="Proteomes" id="UP000636755"/>
    </source>
</evidence>
<dbReference type="Proteomes" id="UP000636755">
    <property type="component" value="Unassembled WGS sequence"/>
</dbReference>
<feature type="signal peptide" evidence="1">
    <location>
        <begin position="1"/>
        <end position="22"/>
    </location>
</feature>
<feature type="chain" id="PRO_5045556343" description="Lipoprotein" evidence="1">
    <location>
        <begin position="23"/>
        <end position="217"/>
    </location>
</feature>
<evidence type="ECO:0000256" key="1">
    <source>
        <dbReference type="SAM" id="SignalP"/>
    </source>
</evidence>
<evidence type="ECO:0008006" key="4">
    <source>
        <dbReference type="Google" id="ProtNLM"/>
    </source>
</evidence>
<dbReference type="PROSITE" id="PS51257">
    <property type="entry name" value="PROKAR_LIPOPROTEIN"/>
    <property type="match status" value="1"/>
</dbReference>
<sequence>MKKTKKTLLLIGFIVCSSLLSACGGLHSSNKIYAKNLITGKSLTIPIDVYNYADTGNFSNFTTHLSFSELQKELESADAVNTAINIYHTLSTGYMKLETTNGNFYVKYNSSNNGDYNYSLFADVGRAEEFGEYIYIPFYMLEEFSNSDYPANATPFEGEVYYKEFYDINDFAEYYRDKEIYDVEKLNGTALLITDKSTGYFFTIELFDDGIFVLDEK</sequence>
<proteinExistence type="predicted"/>
<keyword evidence="3" id="KW-1185">Reference proteome</keyword>
<organism evidence="2 3">
    <name type="scientific">Ruminococcus intestinalis</name>
    <dbReference type="NCBI Taxonomy" id="2763066"/>
    <lineage>
        <taxon>Bacteria</taxon>
        <taxon>Bacillati</taxon>
        <taxon>Bacillota</taxon>
        <taxon>Clostridia</taxon>
        <taxon>Eubacteriales</taxon>
        <taxon>Oscillospiraceae</taxon>
        <taxon>Ruminococcus</taxon>
    </lineage>
</organism>
<dbReference type="EMBL" id="JACOPS010000003">
    <property type="protein sequence ID" value="MBC5728231.1"/>
    <property type="molecule type" value="Genomic_DNA"/>
</dbReference>
<gene>
    <name evidence="2" type="ORF">H8R91_06820</name>
</gene>
<accession>A0ABR7HLB5</accession>
<comment type="caution">
    <text evidence="2">The sequence shown here is derived from an EMBL/GenBank/DDBJ whole genome shotgun (WGS) entry which is preliminary data.</text>
</comment>